<organism evidence="2 3">
    <name type="scientific">Bizionia algoritergicola</name>
    <dbReference type="NCBI Taxonomy" id="291187"/>
    <lineage>
        <taxon>Bacteria</taxon>
        <taxon>Pseudomonadati</taxon>
        <taxon>Bacteroidota</taxon>
        <taxon>Flavobacteriia</taxon>
        <taxon>Flavobacteriales</taxon>
        <taxon>Flavobacteriaceae</taxon>
        <taxon>Bizionia</taxon>
    </lineage>
</organism>
<keyword evidence="1" id="KW-0812">Transmembrane</keyword>
<proteinExistence type="predicted"/>
<dbReference type="EMBL" id="VSKL01000002">
    <property type="protein sequence ID" value="TYB73300.1"/>
    <property type="molecule type" value="Genomic_DNA"/>
</dbReference>
<comment type="caution">
    <text evidence="2">The sequence shown here is derived from an EMBL/GenBank/DDBJ whole genome shotgun (WGS) entry which is preliminary data.</text>
</comment>
<keyword evidence="3" id="KW-1185">Reference proteome</keyword>
<evidence type="ECO:0000313" key="3">
    <source>
        <dbReference type="Proteomes" id="UP000324358"/>
    </source>
</evidence>
<keyword evidence="1" id="KW-0472">Membrane</keyword>
<gene>
    <name evidence="2" type="ORF">ES675_06470</name>
</gene>
<protein>
    <submittedName>
        <fullName evidence="2">FUSC family protein</fullName>
    </submittedName>
</protein>
<feature type="transmembrane region" description="Helical" evidence="1">
    <location>
        <begin position="58"/>
        <end position="76"/>
    </location>
</feature>
<feature type="transmembrane region" description="Helical" evidence="1">
    <location>
        <begin position="26"/>
        <end position="46"/>
    </location>
</feature>
<reference evidence="2 3" key="1">
    <citation type="submission" date="2019-08" db="EMBL/GenBank/DDBJ databases">
        <title>Genomes of Antarctic Bizionia species.</title>
        <authorList>
            <person name="Bowman J.P."/>
        </authorList>
    </citation>
    <scope>NUCLEOTIDE SEQUENCE [LARGE SCALE GENOMIC DNA]</scope>
    <source>
        <strain evidence="2 3">APA-1</strain>
    </source>
</reference>
<evidence type="ECO:0000256" key="1">
    <source>
        <dbReference type="SAM" id="Phobius"/>
    </source>
</evidence>
<dbReference type="OrthoDB" id="1454744at2"/>
<dbReference type="RefSeq" id="WP_066249644.1">
    <property type="nucleotide sequence ID" value="NZ_VSKL01000002.1"/>
</dbReference>
<dbReference type="AlphaFoldDB" id="A0A5D0QVW3"/>
<dbReference type="Proteomes" id="UP000324358">
    <property type="component" value="Unassembled WGS sequence"/>
</dbReference>
<name>A0A5D0QVW3_9FLAO</name>
<accession>A0A5D0QVW3</accession>
<sequence length="132" mass="14758">MRILIIILSLISAAFAVILSILPVSNLAFIPAILAFVLGFIGFYLTNKKEKPKHTIKLAFLLTIIALSISTYKAIFNTSEVGNTEQLELTEQQSEQEAIEVLEDLDLEDMEDIDLEGVEFEDVDVEEIDIDI</sequence>
<evidence type="ECO:0000313" key="2">
    <source>
        <dbReference type="EMBL" id="TYB73300.1"/>
    </source>
</evidence>
<keyword evidence="1" id="KW-1133">Transmembrane helix</keyword>